<comment type="similarity">
    <text evidence="14">Belongs to the NifD/NifK/NifE/NifN family.</text>
</comment>
<dbReference type="NCBIfam" id="TIGR01862">
    <property type="entry name" value="N2-ase-Ialpha"/>
    <property type="match status" value="1"/>
</dbReference>
<name>A0A520KVN0_9EURY</name>
<keyword evidence="12 14" id="KW-0535">Nitrogen fixation</keyword>
<dbReference type="PROSITE" id="PS00090">
    <property type="entry name" value="NITROGENASE_1_2"/>
    <property type="match status" value="1"/>
</dbReference>
<sequence length="461" mass="52193">MPLTLLNCDRSIPERKKHTYIKDSTEEVLPLCDIQTTPGDFTERGCTYAGCLGVVCGPIKDVIHLVHGPIGCSYWTWGGGTRQNLSDNPSFHRKYCFSTDMQEKNIIFGGEEKLYDSIIEAHEEFPEAKGVFVYATCAIGLIGDDIEAVCKQAEEEIGIKVVGFNCEGFRGCSQSLGHHIANDALFERVVGTKEPEYTTDYDMNIIGDYNIQGDLWLMEPLFERMGIRILSAFTGNSSIDDIAQAHRAKLNLMHCQRSTPYICEQIKEKYGIPYIRASLFGIEQTSNALRDVAAFFGLEEKAEEIIADEVSKVAPKIEEYREKFRGKRIFIYQGAPRAWHWVEMFREIGIETIAAATTFGHEEDYAKICERVKDGTIVIDNPNSIELEEILTELKPDIFISGLKEKYLAYKLGIPFINGHSYEKGPYAVYSGFLNFARDVEKSIFAPVWGMIRRRDAKRND</sequence>
<keyword evidence="6 15" id="KW-0479">Metal-binding</keyword>
<evidence type="ECO:0000256" key="5">
    <source>
        <dbReference type="ARBA" id="ARBA00022505"/>
    </source>
</evidence>
<keyword evidence="5" id="KW-0500">Molybdenum</keyword>
<organism evidence="17 18">
    <name type="scientific">Candidatus Methanolliviera hydrocarbonicum</name>
    <dbReference type="NCBI Taxonomy" id="2491085"/>
    <lineage>
        <taxon>Archaea</taxon>
        <taxon>Methanobacteriati</taxon>
        <taxon>Methanobacteriota</taxon>
        <taxon>Candidatus Methanoliparia</taxon>
        <taxon>Candidatus Methanoliparales</taxon>
        <taxon>Candidatus Methanollivieraceae</taxon>
        <taxon>Candidatus Methanolliviera</taxon>
    </lineage>
</organism>
<dbReference type="NCBIfam" id="TIGR01284">
    <property type="entry name" value="alt_nitrog_alph"/>
    <property type="match status" value="1"/>
</dbReference>
<evidence type="ECO:0000256" key="1">
    <source>
        <dbReference type="ARBA" id="ARBA00001919"/>
    </source>
</evidence>
<gene>
    <name evidence="17" type="ORF">EF807_06340</name>
</gene>
<dbReference type="EC" id="1.18.6.1" evidence="15"/>
<comment type="caution">
    <text evidence="17">The sequence shown here is derived from an EMBL/GenBank/DDBJ whole genome shotgun (WGS) entry which is preliminary data.</text>
</comment>
<dbReference type="Proteomes" id="UP000320766">
    <property type="component" value="Unassembled WGS sequence"/>
</dbReference>
<protein>
    <recommendedName>
        <fullName evidence="15">Nitrogenase protein alpha chain</fullName>
        <ecNumber evidence="15">1.18.6.1</ecNumber>
    </recommendedName>
</protein>
<keyword evidence="8" id="KW-0067">ATP-binding</keyword>
<evidence type="ECO:0000259" key="16">
    <source>
        <dbReference type="Pfam" id="PF00148"/>
    </source>
</evidence>
<dbReference type="Pfam" id="PF00148">
    <property type="entry name" value="Oxidored_nitro"/>
    <property type="match status" value="1"/>
</dbReference>
<evidence type="ECO:0000256" key="15">
    <source>
        <dbReference type="RuleBase" id="RU004022"/>
    </source>
</evidence>
<dbReference type="GO" id="GO:0016163">
    <property type="term" value="F:nitrogenase activity"/>
    <property type="evidence" value="ECO:0007669"/>
    <property type="project" value="UniProtKB-EC"/>
</dbReference>
<dbReference type="InterPro" id="IPR000318">
    <property type="entry name" value="Nase_comp1_CS"/>
</dbReference>
<proteinExistence type="inferred from homology"/>
<evidence type="ECO:0000256" key="2">
    <source>
        <dbReference type="ARBA" id="ARBA00001969"/>
    </source>
</evidence>
<comment type="subunit">
    <text evidence="4">Tetramer of two alpha and two beta chains. Forms complex with the iron protein (nitrogenase component 2).</text>
</comment>
<evidence type="ECO:0000256" key="9">
    <source>
        <dbReference type="ARBA" id="ARBA00023002"/>
    </source>
</evidence>
<evidence type="ECO:0000256" key="6">
    <source>
        <dbReference type="ARBA" id="ARBA00022723"/>
    </source>
</evidence>
<dbReference type="PROSITE" id="PS00699">
    <property type="entry name" value="NITROGENASE_1_1"/>
    <property type="match status" value="1"/>
</dbReference>
<dbReference type="SUPFAM" id="SSF53807">
    <property type="entry name" value="Helical backbone' metal receptor"/>
    <property type="match status" value="1"/>
</dbReference>
<dbReference type="GO" id="GO:0051536">
    <property type="term" value="F:iron-sulfur cluster binding"/>
    <property type="evidence" value="ECO:0007669"/>
    <property type="project" value="UniProtKB-KW"/>
</dbReference>
<evidence type="ECO:0000256" key="13">
    <source>
        <dbReference type="ARBA" id="ARBA00047967"/>
    </source>
</evidence>
<dbReference type="PANTHER" id="PTHR43457">
    <property type="entry name" value="NITROGENASE MOLYBDENUM-IRON PROTEIN ALPHA CHAIN"/>
    <property type="match status" value="1"/>
</dbReference>
<evidence type="ECO:0000256" key="3">
    <source>
        <dbReference type="ARBA" id="ARBA00002621"/>
    </source>
</evidence>
<dbReference type="InterPro" id="IPR005974">
    <property type="entry name" value="Nase_asu"/>
</dbReference>
<comment type="cofactor">
    <cofactor evidence="2">
        <name>[7Fe-Mo-9S-C-homocitryl] cluster</name>
        <dbReference type="ChEBI" id="CHEBI:30409"/>
    </cofactor>
</comment>
<keyword evidence="11" id="KW-0411">Iron-sulfur</keyword>
<accession>A0A520KVN0</accession>
<dbReference type="Gene3D" id="3.40.50.1980">
    <property type="entry name" value="Nitrogenase molybdenum iron protein domain"/>
    <property type="match status" value="1"/>
</dbReference>
<feature type="domain" description="Nitrogenase/oxidoreductase component 1" evidence="16">
    <location>
        <begin position="46"/>
        <end position="442"/>
    </location>
</feature>
<dbReference type="Gene3D" id="3.40.50.12380">
    <property type="entry name" value="Nitrogenase MoFe cofactor biosynthesis protein NifE, C-terminal"/>
    <property type="match status" value="1"/>
</dbReference>
<dbReference type="AlphaFoldDB" id="A0A520KVN0"/>
<evidence type="ECO:0000256" key="7">
    <source>
        <dbReference type="ARBA" id="ARBA00022741"/>
    </source>
</evidence>
<evidence type="ECO:0000313" key="17">
    <source>
        <dbReference type="EMBL" id="RZN68165.1"/>
    </source>
</evidence>
<dbReference type="CDD" id="cd01967">
    <property type="entry name" value="Nitrogenase_MoFe_alpha_like"/>
    <property type="match status" value="1"/>
</dbReference>
<dbReference type="GO" id="GO:0005524">
    <property type="term" value="F:ATP binding"/>
    <property type="evidence" value="ECO:0007669"/>
    <property type="project" value="UniProtKB-KW"/>
</dbReference>
<dbReference type="EMBL" id="RXIL01000115">
    <property type="protein sequence ID" value="RZN68165.1"/>
    <property type="molecule type" value="Genomic_DNA"/>
</dbReference>
<comment type="catalytic activity">
    <reaction evidence="13 15">
        <text>N2 + 8 reduced [2Fe-2S]-[ferredoxin] + 16 ATP + 16 H2O = H2 + 8 oxidized [2Fe-2S]-[ferredoxin] + 2 NH4(+) + 16 ADP + 16 phosphate + 6 H(+)</text>
        <dbReference type="Rhea" id="RHEA:21448"/>
        <dbReference type="Rhea" id="RHEA-COMP:10000"/>
        <dbReference type="Rhea" id="RHEA-COMP:10001"/>
        <dbReference type="ChEBI" id="CHEBI:15377"/>
        <dbReference type="ChEBI" id="CHEBI:15378"/>
        <dbReference type="ChEBI" id="CHEBI:17997"/>
        <dbReference type="ChEBI" id="CHEBI:18276"/>
        <dbReference type="ChEBI" id="CHEBI:28938"/>
        <dbReference type="ChEBI" id="CHEBI:30616"/>
        <dbReference type="ChEBI" id="CHEBI:33737"/>
        <dbReference type="ChEBI" id="CHEBI:33738"/>
        <dbReference type="ChEBI" id="CHEBI:43474"/>
        <dbReference type="ChEBI" id="CHEBI:456216"/>
        <dbReference type="EC" id="1.18.6.1"/>
    </reaction>
</comment>
<keyword evidence="10 15" id="KW-0408">Iron</keyword>
<evidence type="ECO:0000256" key="8">
    <source>
        <dbReference type="ARBA" id="ARBA00022840"/>
    </source>
</evidence>
<evidence type="ECO:0000256" key="10">
    <source>
        <dbReference type="ARBA" id="ARBA00023004"/>
    </source>
</evidence>
<evidence type="ECO:0000256" key="14">
    <source>
        <dbReference type="RuleBase" id="RU004021"/>
    </source>
</evidence>
<dbReference type="InterPro" id="IPR010143">
    <property type="entry name" value="Nase_comp1_asu"/>
</dbReference>
<keyword evidence="7" id="KW-0547">Nucleotide-binding</keyword>
<reference evidence="17 18" key="1">
    <citation type="journal article" date="2019" name="Nat. Microbiol.">
        <title>Wide diversity of methane and short-chain alkane metabolisms in uncultured archaea.</title>
        <authorList>
            <person name="Borrel G."/>
            <person name="Adam P.S."/>
            <person name="McKay L.J."/>
            <person name="Chen L.X."/>
            <person name="Sierra-Garcia I.N."/>
            <person name="Sieber C.M."/>
            <person name="Letourneur Q."/>
            <person name="Ghozlane A."/>
            <person name="Andersen G.L."/>
            <person name="Li W.J."/>
            <person name="Hallam S.J."/>
            <person name="Muyzer G."/>
            <person name="de Oliveira V.M."/>
            <person name="Inskeep W.P."/>
            <person name="Banfield J.F."/>
            <person name="Gribaldo S."/>
        </authorList>
    </citation>
    <scope>NUCLEOTIDE SEQUENCE [LARGE SCALE GENOMIC DNA]</scope>
    <source>
        <strain evidence="17">NM1b</strain>
    </source>
</reference>
<evidence type="ECO:0000256" key="12">
    <source>
        <dbReference type="ARBA" id="ARBA00023231"/>
    </source>
</evidence>
<dbReference type="InterPro" id="IPR000510">
    <property type="entry name" value="Nase/OxRdtase_comp1"/>
</dbReference>
<evidence type="ECO:0000313" key="18">
    <source>
        <dbReference type="Proteomes" id="UP000320766"/>
    </source>
</evidence>
<evidence type="ECO:0000256" key="11">
    <source>
        <dbReference type="ARBA" id="ARBA00023014"/>
    </source>
</evidence>
<dbReference type="PANTHER" id="PTHR43457:SF1">
    <property type="entry name" value="NITROGENASE MOLYBDENUM-IRON PROTEIN ALPHA CHAIN"/>
    <property type="match status" value="1"/>
</dbReference>
<dbReference type="GO" id="GO:0046872">
    <property type="term" value="F:metal ion binding"/>
    <property type="evidence" value="ECO:0007669"/>
    <property type="project" value="UniProtKB-KW"/>
</dbReference>
<comment type="cofactor">
    <cofactor evidence="1">
        <name>[8Fe-7S] cluster</name>
        <dbReference type="ChEBI" id="CHEBI:21143"/>
    </cofactor>
</comment>
<evidence type="ECO:0000256" key="4">
    <source>
        <dbReference type="ARBA" id="ARBA00011462"/>
    </source>
</evidence>
<comment type="function">
    <text evidence="3">This molybdenum-iron protein is part of the nitrogenase complex that catalyzes the key enzymatic reactions in nitrogen fixation.</text>
</comment>
<keyword evidence="9 15" id="KW-0560">Oxidoreductase</keyword>